<keyword evidence="2" id="KW-1185">Reference proteome</keyword>
<dbReference type="Proteomes" id="UP000640531">
    <property type="component" value="Unassembled WGS sequence"/>
</dbReference>
<protein>
    <submittedName>
        <fullName evidence="1">Uncharacterized protein</fullName>
    </submittedName>
</protein>
<organism evidence="1 2">
    <name type="scientific">Anabaena lutea FACHB-196</name>
    <dbReference type="NCBI Taxonomy" id="2692881"/>
    <lineage>
        <taxon>Bacteria</taxon>
        <taxon>Bacillati</taxon>
        <taxon>Cyanobacteriota</taxon>
        <taxon>Cyanophyceae</taxon>
        <taxon>Nostocales</taxon>
        <taxon>Nostocaceae</taxon>
        <taxon>Anabaena</taxon>
    </lineage>
</organism>
<reference evidence="1 2" key="1">
    <citation type="journal article" date="2020" name="ISME J.">
        <title>Comparative genomics reveals insights into cyanobacterial evolution and habitat adaptation.</title>
        <authorList>
            <person name="Chen M.Y."/>
            <person name="Teng W.K."/>
            <person name="Zhao L."/>
            <person name="Hu C.X."/>
            <person name="Zhou Y.K."/>
            <person name="Han B.P."/>
            <person name="Song L.R."/>
            <person name="Shu W.S."/>
        </authorList>
    </citation>
    <scope>NUCLEOTIDE SEQUENCE [LARGE SCALE GENOMIC DNA]</scope>
    <source>
        <strain evidence="1 2">FACHB-196</strain>
    </source>
</reference>
<dbReference type="RefSeq" id="WP_190711675.1">
    <property type="nucleotide sequence ID" value="NZ_JACJST010000002.1"/>
</dbReference>
<gene>
    <name evidence="1" type="ORF">H6G59_02915</name>
</gene>
<name>A0ABR8FDA6_9NOST</name>
<dbReference type="EMBL" id="JACJST010000002">
    <property type="protein sequence ID" value="MBD2566860.1"/>
    <property type="molecule type" value="Genomic_DNA"/>
</dbReference>
<evidence type="ECO:0000313" key="1">
    <source>
        <dbReference type="EMBL" id="MBD2566860.1"/>
    </source>
</evidence>
<proteinExistence type="predicted"/>
<sequence length="70" mass="8114">MKRYMPFILIGFLLFVAAGDKVFTGSLGQASTHTRLAMNKFFIGLFPSWRPKTDPYARTEKQLRETEEKK</sequence>
<evidence type="ECO:0000313" key="2">
    <source>
        <dbReference type="Proteomes" id="UP000640531"/>
    </source>
</evidence>
<comment type="caution">
    <text evidence="1">The sequence shown here is derived from an EMBL/GenBank/DDBJ whole genome shotgun (WGS) entry which is preliminary data.</text>
</comment>
<accession>A0ABR8FDA6</accession>